<feature type="region of interest" description="Disordered" evidence="5">
    <location>
        <begin position="45"/>
        <end position="129"/>
    </location>
</feature>
<dbReference type="InterPro" id="IPR009057">
    <property type="entry name" value="Homeodomain-like_sf"/>
</dbReference>
<evidence type="ECO:0000256" key="5">
    <source>
        <dbReference type="SAM" id="MobiDB-lite"/>
    </source>
</evidence>
<comment type="subcellular location">
    <subcellularLocation>
        <location evidence="1">Nucleus</location>
    </subcellularLocation>
</comment>
<dbReference type="PANTHER" id="PTHR47994">
    <property type="entry name" value="F14D16.11-RELATED"/>
    <property type="match status" value="1"/>
</dbReference>
<keyword evidence="4" id="KW-0539">Nucleus</keyword>
<dbReference type="Pfam" id="PF00249">
    <property type="entry name" value="Myb_DNA-binding"/>
    <property type="match status" value="2"/>
</dbReference>
<protein>
    <submittedName>
        <fullName evidence="9">Uncharacterized protein</fullName>
    </submittedName>
</protein>
<evidence type="ECO:0000256" key="1">
    <source>
        <dbReference type="ARBA" id="ARBA00004123"/>
    </source>
</evidence>
<evidence type="ECO:0000259" key="8">
    <source>
        <dbReference type="PROSITE" id="PS51294"/>
    </source>
</evidence>
<keyword evidence="3" id="KW-0238">DNA-binding</keyword>
<feature type="domain" description="Myb-like" evidence="7">
    <location>
        <begin position="479"/>
        <end position="531"/>
    </location>
</feature>
<dbReference type="CDD" id="cd00167">
    <property type="entry name" value="SANT"/>
    <property type="match status" value="2"/>
</dbReference>
<evidence type="ECO:0000256" key="2">
    <source>
        <dbReference type="ARBA" id="ARBA00022737"/>
    </source>
</evidence>
<feature type="compositionally biased region" description="Low complexity" evidence="5">
    <location>
        <begin position="61"/>
        <end position="74"/>
    </location>
</feature>
<keyword evidence="6" id="KW-1133">Transmembrane helix</keyword>
<dbReference type="Proteomes" id="UP000824890">
    <property type="component" value="Unassembled WGS sequence"/>
</dbReference>
<keyword evidence="10" id="KW-1185">Reference proteome</keyword>
<evidence type="ECO:0000313" key="10">
    <source>
        <dbReference type="Proteomes" id="UP000824890"/>
    </source>
</evidence>
<dbReference type="InterPro" id="IPR001005">
    <property type="entry name" value="SANT/Myb"/>
</dbReference>
<keyword evidence="2" id="KW-0677">Repeat</keyword>
<feature type="compositionally biased region" description="Low complexity" evidence="5">
    <location>
        <begin position="85"/>
        <end position="108"/>
    </location>
</feature>
<dbReference type="PROSITE" id="PS50090">
    <property type="entry name" value="MYB_LIKE"/>
    <property type="match status" value="2"/>
</dbReference>
<keyword evidence="6" id="KW-0472">Membrane</keyword>
<dbReference type="PROSITE" id="PS51294">
    <property type="entry name" value="HTH_MYB"/>
    <property type="match status" value="2"/>
</dbReference>
<feature type="domain" description="HTH myb-type" evidence="8">
    <location>
        <begin position="532"/>
        <end position="586"/>
    </location>
</feature>
<accession>A0ABQ7YVC1</accession>
<sequence>MYNNVWNTRRSPILKPPYALVRLSRMKQLNLLMAPLVISSFQSQLRPPSRLRTPSPPSVSTPPSVSFVSTPPSDSESRLHPPTPLFRLRNLSPPSRLRPASHLSRLRLTPPPSQLQVRPPPSQLQVRPPPDPPPCTYLPVLPEACSPPKPPDPPDVPFNLVLLLLIDGVISLVYVDDTCFVSKCLSPAVCSVFLYWYVDWSLHRFSPIDFIYPPLQFIMLVIVFVDSTMGCPIPIPIPNSISVSLPLPLIQVLSQRFFNLILGDELISLVWYIELSFDLSLFLALVRPFTAVCSPFTAVCSSIFVVFESLCAQFQLNGLMPHISTHHVNRIVYCPVSAFMEFVLLPISSSTLCGFGVGNVLLKIRDTSNTEVLINGFLAMLKIVDCALVAASILGFISLIVVTNFQGFILLYSSIVAEIRGLLDIISCLSVLYAHIFLCCICFLLFVVCHGWLRLRVHTLSPFMESKTFIKVRSPCCEKAHTNKGAWTKEEDERLIAYIKAHGEGCWRSLPKAAGLLRCGKSCRLRWINYLRPDLKRGNFTEEEDELIIKLHSLLGNKWSLIAGRLPGRTDNEIKNYWNTHIRRKLINRGIDPTTHRPIQESSASQDSKPTHLEAITSNTINISFASSSSTPKMEIFQESTSFPGKQEKISMVTFKEEKDECPVEENFPDLNLELRISLPDVVDHRHQGLVGEGKTTTPRRCFKCSLGTINGMECRCGRMRCDVVGGSNGSGKGSDMSNGFDFLGLAKKETNTCLFGFRSLEMK</sequence>
<proteinExistence type="predicted"/>
<feature type="region of interest" description="Disordered" evidence="5">
    <location>
        <begin position="592"/>
        <end position="612"/>
    </location>
</feature>
<dbReference type="EMBL" id="JAGKQM010000017">
    <property type="protein sequence ID" value="KAH0871872.1"/>
    <property type="molecule type" value="Genomic_DNA"/>
</dbReference>
<feature type="domain" description="Myb-like" evidence="7">
    <location>
        <begin position="532"/>
        <end position="582"/>
    </location>
</feature>
<evidence type="ECO:0000256" key="4">
    <source>
        <dbReference type="ARBA" id="ARBA00023242"/>
    </source>
</evidence>
<dbReference type="Gene3D" id="1.10.10.60">
    <property type="entry name" value="Homeodomain-like"/>
    <property type="match status" value="2"/>
</dbReference>
<comment type="caution">
    <text evidence="9">The sequence shown here is derived from an EMBL/GenBank/DDBJ whole genome shotgun (WGS) entry which is preliminary data.</text>
</comment>
<dbReference type="InterPro" id="IPR017930">
    <property type="entry name" value="Myb_dom"/>
</dbReference>
<feature type="domain" description="HTH myb-type" evidence="8">
    <location>
        <begin position="479"/>
        <end position="531"/>
    </location>
</feature>
<dbReference type="PANTHER" id="PTHR47994:SF5">
    <property type="entry name" value="F14D16.11-RELATED"/>
    <property type="match status" value="1"/>
</dbReference>
<organism evidence="9 10">
    <name type="scientific">Brassica napus</name>
    <name type="common">Rape</name>
    <dbReference type="NCBI Taxonomy" id="3708"/>
    <lineage>
        <taxon>Eukaryota</taxon>
        <taxon>Viridiplantae</taxon>
        <taxon>Streptophyta</taxon>
        <taxon>Embryophyta</taxon>
        <taxon>Tracheophyta</taxon>
        <taxon>Spermatophyta</taxon>
        <taxon>Magnoliopsida</taxon>
        <taxon>eudicotyledons</taxon>
        <taxon>Gunneridae</taxon>
        <taxon>Pentapetalae</taxon>
        <taxon>rosids</taxon>
        <taxon>malvids</taxon>
        <taxon>Brassicales</taxon>
        <taxon>Brassicaceae</taxon>
        <taxon>Brassiceae</taxon>
        <taxon>Brassica</taxon>
    </lineage>
</organism>
<dbReference type="SMART" id="SM00717">
    <property type="entry name" value="SANT"/>
    <property type="match status" value="2"/>
</dbReference>
<keyword evidence="6" id="KW-0812">Transmembrane</keyword>
<evidence type="ECO:0000313" key="9">
    <source>
        <dbReference type="EMBL" id="KAH0871872.1"/>
    </source>
</evidence>
<feature type="compositionally biased region" description="Pro residues" evidence="5">
    <location>
        <begin position="109"/>
        <end position="129"/>
    </location>
</feature>
<evidence type="ECO:0000259" key="7">
    <source>
        <dbReference type="PROSITE" id="PS50090"/>
    </source>
</evidence>
<feature type="transmembrane region" description="Helical" evidence="6">
    <location>
        <begin position="383"/>
        <end position="412"/>
    </location>
</feature>
<name>A0ABQ7YVC1_BRANA</name>
<gene>
    <name evidence="9" type="ORF">HID58_078894</name>
</gene>
<reference evidence="9 10" key="1">
    <citation type="submission" date="2021-05" db="EMBL/GenBank/DDBJ databases">
        <title>Genome Assembly of Synthetic Allotetraploid Brassica napus Reveals Homoeologous Exchanges between Subgenomes.</title>
        <authorList>
            <person name="Davis J.T."/>
        </authorList>
    </citation>
    <scope>NUCLEOTIDE SEQUENCE [LARGE SCALE GENOMIC DNA]</scope>
    <source>
        <strain evidence="10">cv. Da-Ae</strain>
        <tissue evidence="9">Seedling</tissue>
    </source>
</reference>
<evidence type="ECO:0000256" key="3">
    <source>
        <dbReference type="ARBA" id="ARBA00023125"/>
    </source>
</evidence>
<feature type="transmembrane region" description="Helical" evidence="6">
    <location>
        <begin position="432"/>
        <end position="453"/>
    </location>
</feature>
<dbReference type="SUPFAM" id="SSF46689">
    <property type="entry name" value="Homeodomain-like"/>
    <property type="match status" value="1"/>
</dbReference>
<dbReference type="InterPro" id="IPR015495">
    <property type="entry name" value="Myb_TF_plants"/>
</dbReference>
<evidence type="ECO:0000256" key="6">
    <source>
        <dbReference type="SAM" id="Phobius"/>
    </source>
</evidence>